<comment type="caution">
    <text evidence="2">The sequence shown here is derived from an EMBL/GenBank/DDBJ whole genome shotgun (WGS) entry which is preliminary data.</text>
</comment>
<accession>A0ABV2WVJ4</accession>
<proteinExistence type="predicted"/>
<keyword evidence="1" id="KW-0732">Signal</keyword>
<reference evidence="2 3" key="1">
    <citation type="submission" date="2024-06" db="EMBL/GenBank/DDBJ databases">
        <title>The Natural Products Discovery Center: Release of the First 8490 Sequenced Strains for Exploring Actinobacteria Biosynthetic Diversity.</title>
        <authorList>
            <person name="Kalkreuter E."/>
            <person name="Kautsar S.A."/>
            <person name="Yang D."/>
            <person name="Bader C.D."/>
            <person name="Teijaro C.N."/>
            <person name="Fluegel L."/>
            <person name="Davis C.M."/>
            <person name="Simpson J.R."/>
            <person name="Lauterbach L."/>
            <person name="Steele A.D."/>
            <person name="Gui C."/>
            <person name="Meng S."/>
            <person name="Li G."/>
            <person name="Viehrig K."/>
            <person name="Ye F."/>
            <person name="Su P."/>
            <person name="Kiefer A.F."/>
            <person name="Nichols A."/>
            <person name="Cepeda A.J."/>
            <person name="Yan W."/>
            <person name="Fan B."/>
            <person name="Jiang Y."/>
            <person name="Adhikari A."/>
            <person name="Zheng C.-J."/>
            <person name="Schuster L."/>
            <person name="Cowan T.M."/>
            <person name="Smanski M.J."/>
            <person name="Chevrette M.G."/>
            <person name="De Carvalho L.P.S."/>
            <person name="Shen B."/>
        </authorList>
    </citation>
    <scope>NUCLEOTIDE SEQUENCE [LARGE SCALE GENOMIC DNA]</scope>
    <source>
        <strain evidence="2 3">NPDC019708</strain>
    </source>
</reference>
<dbReference type="Proteomes" id="UP001550628">
    <property type="component" value="Unassembled WGS sequence"/>
</dbReference>
<evidence type="ECO:0000313" key="3">
    <source>
        <dbReference type="Proteomes" id="UP001550628"/>
    </source>
</evidence>
<keyword evidence="3" id="KW-1185">Reference proteome</keyword>
<evidence type="ECO:0000313" key="2">
    <source>
        <dbReference type="EMBL" id="MEU1954908.1"/>
    </source>
</evidence>
<gene>
    <name evidence="2" type="ORF">ABZ510_23950</name>
</gene>
<sequence length="114" mass="11940">MTMHFRSSVVALAASFAVAATMVTTGSGAAAAEPGACSFNRQSTSATVTCPAAPPRWGTVDVQCVGAYLTYGWGFHVGPYWQWSFGNLTEGVTVTCLNGYPNTGLGIVTEVRLR</sequence>
<feature type="chain" id="PRO_5047104684" evidence="1">
    <location>
        <begin position="20"/>
        <end position="114"/>
    </location>
</feature>
<feature type="signal peptide" evidence="1">
    <location>
        <begin position="1"/>
        <end position="19"/>
    </location>
</feature>
<name>A0ABV2WVJ4_9NOCA</name>
<evidence type="ECO:0000256" key="1">
    <source>
        <dbReference type="SAM" id="SignalP"/>
    </source>
</evidence>
<dbReference type="EMBL" id="JBEYBF010000018">
    <property type="protein sequence ID" value="MEU1954908.1"/>
    <property type="molecule type" value="Genomic_DNA"/>
</dbReference>
<dbReference type="RefSeq" id="WP_357154340.1">
    <property type="nucleotide sequence ID" value="NZ_JBEYBF010000018.1"/>
</dbReference>
<organism evidence="2 3">
    <name type="scientific">Nocardia rhamnosiphila</name>
    <dbReference type="NCBI Taxonomy" id="426716"/>
    <lineage>
        <taxon>Bacteria</taxon>
        <taxon>Bacillati</taxon>
        <taxon>Actinomycetota</taxon>
        <taxon>Actinomycetes</taxon>
        <taxon>Mycobacteriales</taxon>
        <taxon>Nocardiaceae</taxon>
        <taxon>Nocardia</taxon>
    </lineage>
</organism>
<protein>
    <submittedName>
        <fullName evidence="2">Uncharacterized protein</fullName>
    </submittedName>
</protein>